<sequence>FPDRSKRRVRPIAVTSMPELSPELEEMVEEYKTTTAEYFVQDPNVLNVTNEHLNLAAEIKRRCAAEGLNPKDKSRVMDELAMASNCSRQMLYKLLKKSEQMRAALDDNDSDGTGDFVDAKLAEVPSTKPK</sequence>
<name>A0A914WYP1_9BILA</name>
<proteinExistence type="predicted"/>
<organism evidence="2 3">
    <name type="scientific">Plectus sambesii</name>
    <dbReference type="NCBI Taxonomy" id="2011161"/>
    <lineage>
        <taxon>Eukaryota</taxon>
        <taxon>Metazoa</taxon>
        <taxon>Ecdysozoa</taxon>
        <taxon>Nematoda</taxon>
        <taxon>Chromadorea</taxon>
        <taxon>Plectida</taxon>
        <taxon>Plectina</taxon>
        <taxon>Plectoidea</taxon>
        <taxon>Plectidae</taxon>
        <taxon>Plectus</taxon>
    </lineage>
</organism>
<keyword evidence="2" id="KW-1185">Reference proteome</keyword>
<dbReference type="Proteomes" id="UP000887566">
    <property type="component" value="Unplaced"/>
</dbReference>
<reference evidence="3" key="1">
    <citation type="submission" date="2022-11" db="UniProtKB">
        <authorList>
            <consortium name="WormBaseParasite"/>
        </authorList>
    </citation>
    <scope>IDENTIFICATION</scope>
</reference>
<evidence type="ECO:0000313" key="2">
    <source>
        <dbReference type="Proteomes" id="UP000887566"/>
    </source>
</evidence>
<accession>A0A914WYP1</accession>
<evidence type="ECO:0000313" key="3">
    <source>
        <dbReference type="WBParaSite" id="PSAMB.scaffold5936size10547.g27553.t1"/>
    </source>
</evidence>
<dbReference type="AlphaFoldDB" id="A0A914WYP1"/>
<protein>
    <submittedName>
        <fullName evidence="3">Uncharacterized protein</fullName>
    </submittedName>
</protein>
<evidence type="ECO:0000256" key="1">
    <source>
        <dbReference type="SAM" id="MobiDB-lite"/>
    </source>
</evidence>
<feature type="region of interest" description="Disordered" evidence="1">
    <location>
        <begin position="105"/>
        <end position="130"/>
    </location>
</feature>
<dbReference type="WBParaSite" id="PSAMB.scaffold5936size10547.g27553.t1">
    <property type="protein sequence ID" value="PSAMB.scaffold5936size10547.g27553.t1"/>
    <property type="gene ID" value="PSAMB.scaffold5936size10547.g27553"/>
</dbReference>